<comment type="caution">
    <text evidence="1">The sequence shown here is derived from an EMBL/GenBank/DDBJ whole genome shotgun (WGS) entry which is preliminary data.</text>
</comment>
<reference evidence="1" key="1">
    <citation type="submission" date="2018-12" db="EMBL/GenBank/DDBJ databases">
        <authorList>
            <person name="Syme R.A."/>
            <person name="Farfan-Caceres L."/>
            <person name="Lichtenzveig J."/>
        </authorList>
    </citation>
    <scope>NUCLEOTIDE SEQUENCE</scope>
    <source>
        <strain evidence="1">Al4</strain>
    </source>
</reference>
<evidence type="ECO:0000313" key="1">
    <source>
        <dbReference type="EMBL" id="KAF9694467.1"/>
    </source>
</evidence>
<evidence type="ECO:0000313" key="2">
    <source>
        <dbReference type="Proteomes" id="UP000651452"/>
    </source>
</evidence>
<organism evidence="1 2">
    <name type="scientific">Ascochyta lentis</name>
    <dbReference type="NCBI Taxonomy" id="205686"/>
    <lineage>
        <taxon>Eukaryota</taxon>
        <taxon>Fungi</taxon>
        <taxon>Dikarya</taxon>
        <taxon>Ascomycota</taxon>
        <taxon>Pezizomycotina</taxon>
        <taxon>Dothideomycetes</taxon>
        <taxon>Pleosporomycetidae</taxon>
        <taxon>Pleosporales</taxon>
        <taxon>Pleosporineae</taxon>
        <taxon>Didymellaceae</taxon>
        <taxon>Ascochyta</taxon>
    </lineage>
</organism>
<sequence length="312" mass="36554">MASWTKTESDTFEDRFFRLPRELRDLVYANVYADAAPVAMENIDADLTSMVLFTSKAHQIEPDHAAEVLETFFTHNTFHITFPDHDDSLPHAWPVPWSPYPQYHRYIRTLNVHAQEAGPDPTVPLRATKNEYLDETFPRKTHWESLLELPRLERLNIYLQKRHNQYFSWADFSSTLIELRRRLPKLQISFSVSFDTLLEQYWTDPIWENYTEPGNVVEVPYDPMGFVDVTELIEVPTEEDVQYVQEHCSEQKGSPGRNILMGLLDETAPQRRALALHYVVREPSLLRVRMMENYKAYRETMRAEADKNSASA</sequence>
<protein>
    <submittedName>
        <fullName evidence="1">Uncharacterized protein</fullName>
    </submittedName>
</protein>
<name>A0A8H7J1E9_9PLEO</name>
<accession>A0A8H7J1E9</accession>
<proteinExistence type="predicted"/>
<dbReference type="OrthoDB" id="3734023at2759"/>
<reference evidence="1" key="2">
    <citation type="submission" date="2020-09" db="EMBL/GenBank/DDBJ databases">
        <title>Reference genome assembly for Australian Ascochyta lentis isolate Al4.</title>
        <authorList>
            <person name="Lee R.C."/>
            <person name="Farfan-Caceres L.M."/>
            <person name="Debler J.W."/>
            <person name="Williams A.H."/>
            <person name="Henares B.M."/>
        </authorList>
    </citation>
    <scope>NUCLEOTIDE SEQUENCE</scope>
    <source>
        <strain evidence="1">Al4</strain>
    </source>
</reference>
<gene>
    <name evidence="1" type="ORF">EKO04_007468</name>
</gene>
<dbReference type="Proteomes" id="UP000651452">
    <property type="component" value="Unassembled WGS sequence"/>
</dbReference>
<keyword evidence="2" id="KW-1185">Reference proteome</keyword>
<dbReference type="EMBL" id="RZGK01000013">
    <property type="protein sequence ID" value="KAF9694467.1"/>
    <property type="molecule type" value="Genomic_DNA"/>
</dbReference>
<dbReference type="AlphaFoldDB" id="A0A8H7J1E9"/>